<organism evidence="2 3">
    <name type="scientific">Archangium lansingense</name>
    <dbReference type="NCBI Taxonomy" id="2995310"/>
    <lineage>
        <taxon>Bacteria</taxon>
        <taxon>Pseudomonadati</taxon>
        <taxon>Myxococcota</taxon>
        <taxon>Myxococcia</taxon>
        <taxon>Myxococcales</taxon>
        <taxon>Cystobacterineae</taxon>
        <taxon>Archangiaceae</taxon>
        <taxon>Archangium</taxon>
    </lineage>
</organism>
<keyword evidence="3" id="KW-1185">Reference proteome</keyword>
<reference evidence="2 3" key="1">
    <citation type="submission" date="2022-11" db="EMBL/GenBank/DDBJ databases">
        <title>Minimal conservation of predation-associated metabolite biosynthetic gene clusters underscores biosynthetic potential of Myxococcota including descriptions for ten novel species: Archangium lansinium sp. nov., Myxococcus landrumus sp. nov., Nannocystis bai.</title>
        <authorList>
            <person name="Ahearne A."/>
            <person name="Stevens C."/>
            <person name="Phillips K."/>
        </authorList>
    </citation>
    <scope>NUCLEOTIDE SEQUENCE [LARGE SCALE GENOMIC DNA]</scope>
    <source>
        <strain evidence="2 3">MIWBW</strain>
    </source>
</reference>
<sequence length="221" mass="24221">MNTPPPSERATVRRLPQRASYEETTIHAILDEGLMAHVGLAVDGQPYVLPMVYGRIGRNLYLHGASVSRIARQLAQGVSVCLTVTLLDGLVLARSAFHHSMNYRSVVVLGTATLVTDEAEKMQALEAITDHVLRGRWAEVRPPNTQEMKATSVLRLPLEESSAKVRTGPPKDDEEDLALNCWAGVIPLKLVTLPPEDAPELREGIRPPGSLLKYPRPQTAP</sequence>
<dbReference type="InterPro" id="IPR012349">
    <property type="entry name" value="Split_barrel_FMN-bd"/>
</dbReference>
<dbReference type="Gene3D" id="2.30.110.10">
    <property type="entry name" value="Electron Transport, Fmn-binding Protein, Chain A"/>
    <property type="match status" value="1"/>
</dbReference>
<feature type="region of interest" description="Disordered" evidence="1">
    <location>
        <begin position="197"/>
        <end position="221"/>
    </location>
</feature>
<dbReference type="Pfam" id="PF12900">
    <property type="entry name" value="Pyridox_ox_2"/>
    <property type="match status" value="1"/>
</dbReference>
<evidence type="ECO:0000313" key="2">
    <source>
        <dbReference type="EMBL" id="MCY1078112.1"/>
    </source>
</evidence>
<dbReference type="EMBL" id="JAPNKA010000001">
    <property type="protein sequence ID" value="MCY1078112.1"/>
    <property type="molecule type" value="Genomic_DNA"/>
</dbReference>
<dbReference type="PANTHER" id="PTHR34071">
    <property type="entry name" value="5-NITROIMIDAZOLE ANTIBIOTICS RESISTANCE PROTEIN, NIMA-FAMILY-RELATED PROTEIN-RELATED"/>
    <property type="match status" value="1"/>
</dbReference>
<dbReference type="SUPFAM" id="SSF50475">
    <property type="entry name" value="FMN-binding split barrel"/>
    <property type="match status" value="1"/>
</dbReference>
<evidence type="ECO:0000313" key="3">
    <source>
        <dbReference type="Proteomes" id="UP001207654"/>
    </source>
</evidence>
<proteinExistence type="predicted"/>
<accession>A0ABT4AB16</accession>
<protein>
    <submittedName>
        <fullName evidence="2">Pyridoxamine 5'-phosphate oxidase family protein</fullName>
    </submittedName>
</protein>
<dbReference type="PANTHER" id="PTHR34071:SF2">
    <property type="entry name" value="FLAVIN-NUCLEOTIDE-BINDING PROTEIN"/>
    <property type="match status" value="1"/>
</dbReference>
<comment type="caution">
    <text evidence="2">The sequence shown here is derived from an EMBL/GenBank/DDBJ whole genome shotgun (WGS) entry which is preliminary data.</text>
</comment>
<dbReference type="RefSeq" id="WP_267536907.1">
    <property type="nucleotide sequence ID" value="NZ_JAPNKA010000001.1"/>
</dbReference>
<name>A0ABT4AB16_9BACT</name>
<dbReference type="Proteomes" id="UP001207654">
    <property type="component" value="Unassembled WGS sequence"/>
</dbReference>
<dbReference type="InterPro" id="IPR024747">
    <property type="entry name" value="Pyridox_Oxase-rel"/>
</dbReference>
<evidence type="ECO:0000256" key="1">
    <source>
        <dbReference type="SAM" id="MobiDB-lite"/>
    </source>
</evidence>
<gene>
    <name evidence="2" type="ORF">OV287_26915</name>
</gene>